<dbReference type="Gene3D" id="3.40.50.620">
    <property type="entry name" value="HUPs"/>
    <property type="match status" value="1"/>
</dbReference>
<accession>A0A1T4VWS1</accession>
<dbReference type="SUPFAM" id="SSF52402">
    <property type="entry name" value="Adenine nucleotide alpha hydrolases-like"/>
    <property type="match status" value="1"/>
</dbReference>
<feature type="domain" description="UspA" evidence="3">
    <location>
        <begin position="4"/>
        <end position="147"/>
    </location>
</feature>
<dbReference type="InterPro" id="IPR006015">
    <property type="entry name" value="Universal_stress_UspA"/>
</dbReference>
<gene>
    <name evidence="4" type="ORF">SAMN02745130_00472</name>
</gene>
<dbReference type="PRINTS" id="PR01438">
    <property type="entry name" value="UNVRSLSTRESS"/>
</dbReference>
<dbReference type="InterPro" id="IPR014729">
    <property type="entry name" value="Rossmann-like_a/b/a_fold"/>
</dbReference>
<dbReference type="EMBL" id="FUYB01000002">
    <property type="protein sequence ID" value="SKA69453.1"/>
    <property type="molecule type" value="Genomic_DNA"/>
</dbReference>
<dbReference type="OrthoDB" id="9792500at2"/>
<evidence type="ECO:0000256" key="1">
    <source>
        <dbReference type="ARBA" id="ARBA00008791"/>
    </source>
</evidence>
<keyword evidence="5" id="KW-1185">Reference proteome</keyword>
<dbReference type="InterPro" id="IPR006016">
    <property type="entry name" value="UspA"/>
</dbReference>
<evidence type="ECO:0000259" key="3">
    <source>
        <dbReference type="Pfam" id="PF00582"/>
    </source>
</evidence>
<dbReference type="STRING" id="92487.SAMN02745130_00472"/>
<protein>
    <recommendedName>
        <fullName evidence="2">Universal stress protein</fullName>
    </recommendedName>
</protein>
<sequence length="152" mass="16639">MFAYQHILVPVDFSPVSQRSIHRAKELASQYQARLTLLHVVEDIPLGVTAFGDVSAIYIAPDTQDKLIEAAHTQLADIANRMDLDKAVQLEVLNGYPNVAINSYAEDNQVDLIIVGHSAKHGFMGLLMGSTAETVTKHAKCDVLVMRVPETA</sequence>
<dbReference type="PANTHER" id="PTHR46268">
    <property type="entry name" value="STRESS RESPONSE PROTEIN NHAX"/>
    <property type="match status" value="1"/>
</dbReference>
<dbReference type="AlphaFoldDB" id="A0A1T4VWS1"/>
<evidence type="ECO:0000313" key="5">
    <source>
        <dbReference type="Proteomes" id="UP000190460"/>
    </source>
</evidence>
<evidence type="ECO:0000313" key="4">
    <source>
        <dbReference type="EMBL" id="SKA69453.1"/>
    </source>
</evidence>
<dbReference type="GO" id="GO:0005737">
    <property type="term" value="C:cytoplasm"/>
    <property type="evidence" value="ECO:0007669"/>
    <property type="project" value="UniProtKB-SubCell"/>
</dbReference>
<dbReference type="RefSeq" id="WP_078920976.1">
    <property type="nucleotide sequence ID" value="NZ_FUYB01000002.1"/>
</dbReference>
<keyword evidence="2" id="KW-0963">Cytoplasm</keyword>
<dbReference type="PIRSF" id="PIRSF006276">
    <property type="entry name" value="UspA"/>
    <property type="match status" value="1"/>
</dbReference>
<name>A0A1T4VWS1_9GAMM</name>
<evidence type="ECO:0000256" key="2">
    <source>
        <dbReference type="PIRNR" id="PIRNR006276"/>
    </source>
</evidence>
<dbReference type="PANTHER" id="PTHR46268:SF6">
    <property type="entry name" value="UNIVERSAL STRESS PROTEIN UP12"/>
    <property type="match status" value="1"/>
</dbReference>
<comment type="subcellular location">
    <subcellularLocation>
        <location evidence="2">Cytoplasm</location>
    </subcellularLocation>
</comment>
<dbReference type="CDD" id="cd00293">
    <property type="entry name" value="USP-like"/>
    <property type="match status" value="1"/>
</dbReference>
<comment type="similarity">
    <text evidence="1 2">Belongs to the universal stress protein A family.</text>
</comment>
<organism evidence="4 5">
    <name type="scientific">Thiothrix eikelboomii</name>
    <dbReference type="NCBI Taxonomy" id="92487"/>
    <lineage>
        <taxon>Bacteria</taxon>
        <taxon>Pseudomonadati</taxon>
        <taxon>Pseudomonadota</taxon>
        <taxon>Gammaproteobacteria</taxon>
        <taxon>Thiotrichales</taxon>
        <taxon>Thiotrichaceae</taxon>
        <taxon>Thiothrix</taxon>
    </lineage>
</organism>
<proteinExistence type="inferred from homology"/>
<reference evidence="5" key="1">
    <citation type="submission" date="2017-02" db="EMBL/GenBank/DDBJ databases">
        <authorList>
            <person name="Varghese N."/>
            <person name="Submissions S."/>
        </authorList>
    </citation>
    <scope>NUCLEOTIDE SEQUENCE [LARGE SCALE GENOMIC DNA]</scope>
    <source>
        <strain evidence="5">ATCC 49788</strain>
    </source>
</reference>
<dbReference type="Pfam" id="PF00582">
    <property type="entry name" value="Usp"/>
    <property type="match status" value="1"/>
</dbReference>
<dbReference type="Proteomes" id="UP000190460">
    <property type="component" value="Unassembled WGS sequence"/>
</dbReference>